<accession>A0ABS3UTG5</accession>
<dbReference type="EMBL" id="JAGFNS010000024">
    <property type="protein sequence ID" value="MBO3741872.1"/>
    <property type="molecule type" value="Genomic_DNA"/>
</dbReference>
<reference evidence="2 3" key="1">
    <citation type="submission" date="2021-03" db="EMBL/GenBank/DDBJ databases">
        <title>Actinoplanes flavus sp. nov., a novel actinomycete isolated from Coconut Palm rhizosphere soil.</title>
        <authorList>
            <person name="Luo X."/>
        </authorList>
    </citation>
    <scope>NUCLEOTIDE SEQUENCE [LARGE SCALE GENOMIC DNA]</scope>
    <source>
        <strain evidence="2 3">NEAU-H7</strain>
    </source>
</reference>
<keyword evidence="3" id="KW-1185">Reference proteome</keyword>
<name>A0ABS3UTG5_9ACTN</name>
<comment type="caution">
    <text evidence="2">The sequence shown here is derived from an EMBL/GenBank/DDBJ whole genome shotgun (WGS) entry which is preliminary data.</text>
</comment>
<gene>
    <name evidence="2" type="ORF">J5X75_30635</name>
</gene>
<evidence type="ECO:0000313" key="3">
    <source>
        <dbReference type="Proteomes" id="UP000679690"/>
    </source>
</evidence>
<dbReference type="RefSeq" id="WP_208471021.1">
    <property type="nucleotide sequence ID" value="NZ_JAGFNS010000024.1"/>
</dbReference>
<sequence length="59" mass="6297">MILDAFALLARWGRARSSFGVPTPPAAPVADRAPASRPPRDPPETADGDGTAPTRCRRR</sequence>
<protein>
    <submittedName>
        <fullName evidence="2">Uncharacterized protein</fullName>
    </submittedName>
</protein>
<evidence type="ECO:0000313" key="2">
    <source>
        <dbReference type="EMBL" id="MBO3741872.1"/>
    </source>
</evidence>
<dbReference type="Proteomes" id="UP000679690">
    <property type="component" value="Unassembled WGS sequence"/>
</dbReference>
<organism evidence="2 3">
    <name type="scientific">Actinoplanes flavus</name>
    <dbReference type="NCBI Taxonomy" id="2820290"/>
    <lineage>
        <taxon>Bacteria</taxon>
        <taxon>Bacillati</taxon>
        <taxon>Actinomycetota</taxon>
        <taxon>Actinomycetes</taxon>
        <taxon>Micromonosporales</taxon>
        <taxon>Micromonosporaceae</taxon>
        <taxon>Actinoplanes</taxon>
    </lineage>
</organism>
<evidence type="ECO:0000256" key="1">
    <source>
        <dbReference type="SAM" id="MobiDB-lite"/>
    </source>
</evidence>
<proteinExistence type="predicted"/>
<feature type="region of interest" description="Disordered" evidence="1">
    <location>
        <begin position="17"/>
        <end position="59"/>
    </location>
</feature>